<protein>
    <submittedName>
        <fullName evidence="1">Uncharacterized protein</fullName>
    </submittedName>
</protein>
<organism evidence="1 2">
    <name type="scientific">Chitinophaga costaii</name>
    <dbReference type="NCBI Taxonomy" id="1335309"/>
    <lineage>
        <taxon>Bacteria</taxon>
        <taxon>Pseudomonadati</taxon>
        <taxon>Bacteroidota</taxon>
        <taxon>Chitinophagia</taxon>
        <taxon>Chitinophagales</taxon>
        <taxon>Chitinophagaceae</taxon>
        <taxon>Chitinophaga</taxon>
    </lineage>
</organism>
<proteinExistence type="predicted"/>
<accession>A0A1C4F976</accession>
<name>A0A1C4F976_9BACT</name>
<dbReference type="EMBL" id="FMAR01000012">
    <property type="protein sequence ID" value="SCC52071.1"/>
    <property type="molecule type" value="Genomic_DNA"/>
</dbReference>
<sequence>MAANVKLIDYNGGSAFGRYVEGLGEKTVFTEKAAVDSVIPDAVNDLDAVLKNLVLFRMPLRWPDVYDPAELFHSRIRRTYTGG</sequence>
<keyword evidence="2" id="KW-1185">Reference proteome</keyword>
<dbReference type="STRING" id="1335309.GA0116948_11294"/>
<dbReference type="RefSeq" id="WP_205686155.1">
    <property type="nucleotide sequence ID" value="NZ_FMAR01000012.1"/>
</dbReference>
<dbReference type="AlphaFoldDB" id="A0A1C4F976"/>
<gene>
    <name evidence="1" type="ORF">GA0116948_11294</name>
</gene>
<evidence type="ECO:0000313" key="1">
    <source>
        <dbReference type="EMBL" id="SCC52071.1"/>
    </source>
</evidence>
<dbReference type="Proteomes" id="UP000242818">
    <property type="component" value="Unassembled WGS sequence"/>
</dbReference>
<evidence type="ECO:0000313" key="2">
    <source>
        <dbReference type="Proteomes" id="UP000242818"/>
    </source>
</evidence>
<reference evidence="1 2" key="1">
    <citation type="submission" date="2016-08" db="EMBL/GenBank/DDBJ databases">
        <authorList>
            <person name="Seilhamer J.J."/>
        </authorList>
    </citation>
    <scope>NUCLEOTIDE SEQUENCE [LARGE SCALE GENOMIC DNA]</scope>
    <source>
        <strain evidence="1 2">A37T2</strain>
    </source>
</reference>